<organism evidence="4 5">
    <name type="scientific">Alligator sinensis</name>
    <name type="common">Chinese alligator</name>
    <dbReference type="NCBI Taxonomy" id="38654"/>
    <lineage>
        <taxon>Eukaryota</taxon>
        <taxon>Metazoa</taxon>
        <taxon>Chordata</taxon>
        <taxon>Craniata</taxon>
        <taxon>Vertebrata</taxon>
        <taxon>Euteleostomi</taxon>
        <taxon>Archelosauria</taxon>
        <taxon>Archosauria</taxon>
        <taxon>Crocodylia</taxon>
        <taxon>Alligatoridae</taxon>
        <taxon>Alligatorinae</taxon>
        <taxon>Alligator</taxon>
    </lineage>
</organism>
<reference evidence="5" key="1">
    <citation type="submission" date="2025-08" db="UniProtKB">
        <authorList>
            <consortium name="RefSeq"/>
        </authorList>
    </citation>
    <scope>IDENTIFICATION</scope>
</reference>
<gene>
    <name evidence="5" type="primary">LOC102384528</name>
</gene>
<feature type="compositionally biased region" description="Polar residues" evidence="2">
    <location>
        <begin position="681"/>
        <end position="691"/>
    </location>
</feature>
<evidence type="ECO:0000313" key="5">
    <source>
        <dbReference type="RefSeq" id="XP_025063564.1"/>
    </source>
</evidence>
<dbReference type="AlphaFoldDB" id="A0A3Q0GUX2"/>
<evidence type="ECO:0000313" key="4">
    <source>
        <dbReference type="Proteomes" id="UP000189705"/>
    </source>
</evidence>
<feature type="compositionally biased region" description="Pro residues" evidence="2">
    <location>
        <begin position="985"/>
        <end position="1006"/>
    </location>
</feature>
<keyword evidence="1" id="KW-0221">Differentiation</keyword>
<dbReference type="CDD" id="cd08824">
    <property type="entry name" value="LOTUS"/>
    <property type="match status" value="1"/>
</dbReference>
<dbReference type="GeneID" id="102384528"/>
<dbReference type="Gene3D" id="3.30.420.610">
    <property type="entry name" value="LOTUS domain-like"/>
    <property type="match status" value="1"/>
</dbReference>
<name>A0A3Q0GUX2_ALLSI</name>
<feature type="region of interest" description="Disordered" evidence="2">
    <location>
        <begin position="1061"/>
        <end position="1126"/>
    </location>
</feature>
<dbReference type="GO" id="GO:0030154">
    <property type="term" value="P:cell differentiation"/>
    <property type="evidence" value="ECO:0007669"/>
    <property type="project" value="UniProtKB-KW"/>
</dbReference>
<evidence type="ECO:0000256" key="2">
    <source>
        <dbReference type="SAM" id="MobiDB-lite"/>
    </source>
</evidence>
<feature type="compositionally biased region" description="Polar residues" evidence="2">
    <location>
        <begin position="639"/>
        <end position="652"/>
    </location>
</feature>
<feature type="region of interest" description="Disordered" evidence="2">
    <location>
        <begin position="589"/>
        <end position="697"/>
    </location>
</feature>
<dbReference type="RefSeq" id="XP_025063564.1">
    <property type="nucleotide sequence ID" value="XM_025207779.1"/>
</dbReference>
<feature type="domain" description="HTH OST-type" evidence="3">
    <location>
        <begin position="884"/>
        <end position="954"/>
    </location>
</feature>
<dbReference type="Proteomes" id="UP000189705">
    <property type="component" value="Unplaced"/>
</dbReference>
<evidence type="ECO:0000259" key="3">
    <source>
        <dbReference type="PROSITE" id="PS51644"/>
    </source>
</evidence>
<dbReference type="InterPro" id="IPR025605">
    <property type="entry name" value="OST-HTH/LOTUS_dom"/>
</dbReference>
<dbReference type="PROSITE" id="PS51644">
    <property type="entry name" value="HTH_OST"/>
    <property type="match status" value="1"/>
</dbReference>
<protein>
    <submittedName>
        <fullName evidence="5">Uncharacterized protein LOC102384528 isoform X2</fullName>
    </submittedName>
</protein>
<evidence type="ECO:0000256" key="1">
    <source>
        <dbReference type="ARBA" id="ARBA00022782"/>
    </source>
</evidence>
<sequence>MTLRRLHHILQTEGVLQDLPRHWDSLEFVYLLFHVPGIKLWVPNNGTEVVAYRAVPDPSAVQRLVHLILGYYGTPGSCWTVPELESFMAQTYGLDLEGYSQEHGYRGTVDFLRSMPDLALHTPLWGGPYILHLYAGPTLSPTHMIPPPLNIEPLCEILAPSDPQPFEPPVSAQRLETLFLKHLDQGALDRVLSLLRDGLMEHPGGLELGVLKKAVRRGLGVDLEDLSWDMGFRGTLELLSNLPGVWVWGPEKGDHCILHMERGLDEVLALLAGGLVGAPAGAELCELQEAMGMELGVDLEQLGRDLGYASAKDFLTHVPGLQLQDPERGSHCVVQLQRDFIYDPAVVQKYSSLDPGHAGHKRKKPWPGHQEPCCCCSQGMDSHSNWGDMDSGVTMDVPVPSWAKLNDAPCAIQPACLDPVETTQLAGPKPGLGQLSAAILECLRGYSSGLRVETLKKVLCQRQAMDLEDFVKYGGYGNTVELLQQVPEVQLLFPERGEKCLVRLKTDLDVLEGLIQDILTPFPSGLRVKKLKEILVKKHGTDLECWSQDTGYRDVVSCLKDMPGLRLRAPGRSNNCLVQIQNQAAVPVVWQPSSSPPSPPISLPDTEDLPRDICIDTNLSSSPGGPILQLMVKSKSKKPQGNQEDSGLSPSDSAKPLSSPKGHLSSAASPAPPDNCWFNPQLPSTTKSLAQETPGAPAVQGMLSEQLLPNAHLPAWLMNSPQSAGTPLGLQVSKDIQGPGPQLDSASSGLEVSKETPVGRAQLDSPPQSPWAHKESPGPGAQLVSAPSVLSMNKERKWSSTQLDTIPSGPKTGKETQRPTTQLHRAPWGPWVEEETQEQRAQLDSTPLGLWPQEEAKVLRTQPARADMPRANPGCTPSTQPPKDLAELKQNVASILAQHPQGISVFQFRAAYSATYQHPLPLGPAASAKQRLAEMPDVVRIQGYGVQTLLLPVSNSNSTGGDPGFTLLIPEEAADPVGDPDKLAEPPPVLAPQPPGGPWGPESPPAPWALPPTQAVRPKAALKKPDLVPSAPVITMEMEPSSSSWTPAQTELLPVVDDASSASHPVVYPPLQQIPLPDPIPLPSSLQPAKDVGAQIPQAQAEPVQPASPTQDLPHPSPRAGPVSRVSGQYQDPMGFLLDPSPDVWPSTEDVTTPVTIAGPRAEVSPLPTPDTNTFRALRAYLGPRQIWLENRLPGLGAVYHSEEAFLYPIAPTASPQPSPTHSRAETETRRTPCSIVGWDEPEVCPCPSWTDMEAPQQPSQPHNSDRCIIL</sequence>
<feature type="region of interest" description="Disordered" evidence="2">
    <location>
        <begin position="726"/>
        <end position="839"/>
    </location>
</feature>
<feature type="region of interest" description="Disordered" evidence="2">
    <location>
        <begin position="972"/>
        <end position="1006"/>
    </location>
</feature>
<feature type="region of interest" description="Disordered" evidence="2">
    <location>
        <begin position="1250"/>
        <end position="1271"/>
    </location>
</feature>
<dbReference type="InterPro" id="IPR041966">
    <property type="entry name" value="LOTUS-like"/>
</dbReference>
<keyword evidence="4" id="KW-1185">Reference proteome</keyword>
<feature type="region of interest" description="Disordered" evidence="2">
    <location>
        <begin position="1211"/>
        <end position="1232"/>
    </location>
</feature>
<proteinExistence type="predicted"/>
<accession>A0A3Q0GUX2</accession>